<dbReference type="SUPFAM" id="SSF46689">
    <property type="entry name" value="Homeodomain-like"/>
    <property type="match status" value="1"/>
</dbReference>
<protein>
    <recommendedName>
        <fullName evidence="1">Mor transcription activator domain-containing protein</fullName>
    </recommendedName>
</protein>
<dbReference type="InterPro" id="IPR009057">
    <property type="entry name" value="Homeodomain-like_sf"/>
</dbReference>
<reference evidence="2" key="1">
    <citation type="submission" date="2018-05" db="EMBL/GenBank/DDBJ databases">
        <authorList>
            <person name="Lanie J.A."/>
            <person name="Ng W.-L."/>
            <person name="Kazmierczak K.M."/>
            <person name="Andrzejewski T.M."/>
            <person name="Davidsen T.M."/>
            <person name="Wayne K.J."/>
            <person name="Tettelin H."/>
            <person name="Glass J.I."/>
            <person name="Rusch D."/>
            <person name="Podicherti R."/>
            <person name="Tsui H.-C.T."/>
            <person name="Winkler M.E."/>
        </authorList>
    </citation>
    <scope>NUCLEOTIDE SEQUENCE</scope>
    <source>
        <strain evidence="2">KNB</strain>
    </source>
</reference>
<feature type="domain" description="Mor transcription activator" evidence="1">
    <location>
        <begin position="22"/>
        <end position="91"/>
    </location>
</feature>
<accession>A0A2X0SK45</accession>
<sequence length="97" mass="11451">MMEKRDLDIVTVILQRVAEAMPGMSDELVHQVEDEVRREYGGKRLFIPKRSKFRIDEQRKEIFKDGLSSIPTTEITRKHKISRRTLYRLMKTGGRFG</sequence>
<dbReference type="EMBL" id="LS423452">
    <property type="protein sequence ID" value="SPS06226.1"/>
    <property type="molecule type" value="Genomic_DNA"/>
</dbReference>
<proteinExistence type="predicted"/>
<organism evidence="2">
    <name type="scientific">Candidatus Nitrotoga fabula</name>
    <dbReference type="NCBI Taxonomy" id="2182327"/>
    <lineage>
        <taxon>Bacteria</taxon>
        <taxon>Pseudomonadati</taxon>
        <taxon>Pseudomonadota</taxon>
        <taxon>Betaproteobacteria</taxon>
        <taxon>Nitrosomonadales</taxon>
        <taxon>Gallionellaceae</taxon>
        <taxon>Candidatus Nitrotoga</taxon>
    </lineage>
</organism>
<evidence type="ECO:0000259" key="1">
    <source>
        <dbReference type="Pfam" id="PF08765"/>
    </source>
</evidence>
<gene>
    <name evidence="2" type="ORF">NITFAB_1816</name>
</gene>
<dbReference type="Pfam" id="PF08765">
    <property type="entry name" value="Mor"/>
    <property type="match status" value="1"/>
</dbReference>
<dbReference type="AlphaFoldDB" id="A0A2X0SK45"/>
<name>A0A2X0SK45_9PROT</name>
<evidence type="ECO:0000313" key="2">
    <source>
        <dbReference type="EMBL" id="SPS06226.1"/>
    </source>
</evidence>
<dbReference type="InterPro" id="IPR014875">
    <property type="entry name" value="Mor_transcription_activator"/>
</dbReference>